<keyword evidence="4" id="KW-0255">Endonuclease</keyword>
<keyword evidence="7" id="KW-0346">Stress response</keyword>
<keyword evidence="5" id="KW-0378">Hydrolase</keyword>
<keyword evidence="3" id="KW-0540">Nuclease</keyword>
<keyword evidence="2" id="KW-1277">Toxin-antitoxin system</keyword>
<keyword evidence="9" id="KW-1185">Reference proteome</keyword>
<evidence type="ECO:0000256" key="3">
    <source>
        <dbReference type="ARBA" id="ARBA00022722"/>
    </source>
</evidence>
<evidence type="ECO:0000256" key="4">
    <source>
        <dbReference type="ARBA" id="ARBA00022759"/>
    </source>
</evidence>
<keyword evidence="6" id="KW-0694">RNA-binding</keyword>
<evidence type="ECO:0000256" key="5">
    <source>
        <dbReference type="ARBA" id="ARBA00022801"/>
    </source>
</evidence>
<protein>
    <submittedName>
        <fullName evidence="8">Putative RNA binding protein YcfA (HicA-like mRNA interferase family)</fullName>
    </submittedName>
</protein>
<dbReference type="GO" id="GO:0004519">
    <property type="term" value="F:endonuclease activity"/>
    <property type="evidence" value="ECO:0007669"/>
    <property type="project" value="UniProtKB-KW"/>
</dbReference>
<evidence type="ECO:0000256" key="6">
    <source>
        <dbReference type="ARBA" id="ARBA00022884"/>
    </source>
</evidence>
<dbReference type="Pfam" id="PF07927">
    <property type="entry name" value="HicA_toxin"/>
    <property type="match status" value="1"/>
</dbReference>
<dbReference type="EMBL" id="JACHIG010000007">
    <property type="protein sequence ID" value="MBB5033894.1"/>
    <property type="molecule type" value="Genomic_DNA"/>
</dbReference>
<reference evidence="8 9" key="1">
    <citation type="submission" date="2020-08" db="EMBL/GenBank/DDBJ databases">
        <title>Genomic Encyclopedia of Type Strains, Phase IV (KMG-IV): sequencing the most valuable type-strain genomes for metagenomic binning, comparative biology and taxonomic classification.</title>
        <authorList>
            <person name="Goeker M."/>
        </authorList>
    </citation>
    <scope>NUCLEOTIDE SEQUENCE [LARGE SCALE GENOMIC DNA]</scope>
    <source>
        <strain evidence="8 9">DSM 12252</strain>
    </source>
</reference>
<dbReference type="GO" id="GO:0016787">
    <property type="term" value="F:hydrolase activity"/>
    <property type="evidence" value="ECO:0007669"/>
    <property type="project" value="UniProtKB-KW"/>
</dbReference>
<evidence type="ECO:0000256" key="1">
    <source>
        <dbReference type="ARBA" id="ARBA00006620"/>
    </source>
</evidence>
<evidence type="ECO:0000313" key="9">
    <source>
        <dbReference type="Proteomes" id="UP000590740"/>
    </source>
</evidence>
<gene>
    <name evidence="8" type="ORF">HNQ65_003484</name>
</gene>
<organism evidence="8 9">
    <name type="scientific">Prosthecobacter vanneervenii</name>
    <dbReference type="NCBI Taxonomy" id="48466"/>
    <lineage>
        <taxon>Bacteria</taxon>
        <taxon>Pseudomonadati</taxon>
        <taxon>Verrucomicrobiota</taxon>
        <taxon>Verrucomicrobiia</taxon>
        <taxon>Verrucomicrobiales</taxon>
        <taxon>Verrucomicrobiaceae</taxon>
        <taxon>Prosthecobacter</taxon>
    </lineage>
</organism>
<dbReference type="InterPro" id="IPR038570">
    <property type="entry name" value="HicA_sf"/>
</dbReference>
<accession>A0A7W7YD44</accession>
<evidence type="ECO:0000313" key="8">
    <source>
        <dbReference type="EMBL" id="MBB5033894.1"/>
    </source>
</evidence>
<dbReference type="InterPro" id="IPR012933">
    <property type="entry name" value="HicA_mRNA_interferase"/>
</dbReference>
<dbReference type="Proteomes" id="UP000590740">
    <property type="component" value="Unassembled WGS sequence"/>
</dbReference>
<comment type="caution">
    <text evidence="8">The sequence shown here is derived from an EMBL/GenBank/DDBJ whole genome shotgun (WGS) entry which is preliminary data.</text>
</comment>
<evidence type="ECO:0000256" key="7">
    <source>
        <dbReference type="ARBA" id="ARBA00023016"/>
    </source>
</evidence>
<dbReference type="SUPFAM" id="SSF54786">
    <property type="entry name" value="YcfA/nrd intein domain"/>
    <property type="match status" value="1"/>
</dbReference>
<name>A0A7W7YD44_9BACT</name>
<dbReference type="Gene3D" id="3.30.920.30">
    <property type="entry name" value="Hypothetical protein"/>
    <property type="match status" value="1"/>
</dbReference>
<evidence type="ECO:0000256" key="2">
    <source>
        <dbReference type="ARBA" id="ARBA00022649"/>
    </source>
</evidence>
<dbReference type="GO" id="GO:0003729">
    <property type="term" value="F:mRNA binding"/>
    <property type="evidence" value="ECO:0007669"/>
    <property type="project" value="InterPro"/>
</dbReference>
<sequence length="61" mass="7103">MKLADLERHLRGHGCQLYREGGSHSIWWNPTNRKITSVPRHREVKDNTARAICKQLEIPTP</sequence>
<dbReference type="RefSeq" id="WP_184341149.1">
    <property type="nucleotide sequence ID" value="NZ_JACHIG010000007.1"/>
</dbReference>
<proteinExistence type="inferred from homology"/>
<comment type="similarity">
    <text evidence="1">Belongs to the HicA mRNA interferase family.</text>
</comment>
<dbReference type="AlphaFoldDB" id="A0A7W7YD44"/>